<dbReference type="EMBL" id="VDUZ01000037">
    <property type="protein sequence ID" value="TXL72036.1"/>
    <property type="molecule type" value="Genomic_DNA"/>
</dbReference>
<evidence type="ECO:0000256" key="1">
    <source>
        <dbReference type="ARBA" id="ARBA00023015"/>
    </source>
</evidence>
<accession>A0A5C8PE20</accession>
<feature type="domain" description="HTH marR-type" evidence="4">
    <location>
        <begin position="28"/>
        <end position="160"/>
    </location>
</feature>
<dbReference type="GO" id="GO:0003700">
    <property type="term" value="F:DNA-binding transcription factor activity"/>
    <property type="evidence" value="ECO:0007669"/>
    <property type="project" value="InterPro"/>
</dbReference>
<dbReference type="PANTHER" id="PTHR42756">
    <property type="entry name" value="TRANSCRIPTIONAL REGULATOR, MARR"/>
    <property type="match status" value="1"/>
</dbReference>
<dbReference type="SUPFAM" id="SSF46785">
    <property type="entry name" value="Winged helix' DNA-binding domain"/>
    <property type="match status" value="1"/>
</dbReference>
<dbReference type="OrthoDB" id="5974674at2"/>
<dbReference type="AlphaFoldDB" id="A0A5C8PE20"/>
<dbReference type="SMART" id="SM00347">
    <property type="entry name" value="HTH_MARR"/>
    <property type="match status" value="1"/>
</dbReference>
<dbReference type="Proteomes" id="UP000321638">
    <property type="component" value="Unassembled WGS sequence"/>
</dbReference>
<dbReference type="Gene3D" id="1.10.10.10">
    <property type="entry name" value="Winged helix-like DNA-binding domain superfamily/Winged helix DNA-binding domain"/>
    <property type="match status" value="1"/>
</dbReference>
<keyword evidence="6" id="KW-1185">Reference proteome</keyword>
<keyword evidence="1" id="KW-0805">Transcription regulation</keyword>
<sequence length="172" mass="19470">MHGDQSGMSADTAAKRTTDLDAALRQRDLRLGFLVHDVSRMRRSAFDRLMRPLGVTRAQWWVIAHLSRQDGMMQIQLADILDVGKASLGAVIDRLDAAGLVERRPDPVDGRAKRVFMTRKSHRLLAKMQDLERAFNARILKHLGEADRDTLIRLLSLIRTELVDMQDDDTSA</sequence>
<dbReference type="GO" id="GO:0003677">
    <property type="term" value="F:DNA binding"/>
    <property type="evidence" value="ECO:0007669"/>
    <property type="project" value="UniProtKB-KW"/>
</dbReference>
<comment type="caution">
    <text evidence="5">The sequence shown here is derived from an EMBL/GenBank/DDBJ whole genome shotgun (WGS) entry which is preliminary data.</text>
</comment>
<dbReference type="PROSITE" id="PS50995">
    <property type="entry name" value="HTH_MARR_2"/>
    <property type="match status" value="1"/>
</dbReference>
<name>A0A5C8PE20_9HYPH</name>
<protein>
    <submittedName>
        <fullName evidence="5">Winged helix-turn-helix transcriptional regulator</fullName>
    </submittedName>
</protein>
<dbReference type="InterPro" id="IPR036390">
    <property type="entry name" value="WH_DNA-bd_sf"/>
</dbReference>
<dbReference type="PRINTS" id="PR00598">
    <property type="entry name" value="HTHMARR"/>
</dbReference>
<keyword evidence="3" id="KW-0804">Transcription</keyword>
<keyword evidence="2" id="KW-0238">DNA-binding</keyword>
<evidence type="ECO:0000256" key="2">
    <source>
        <dbReference type="ARBA" id="ARBA00023125"/>
    </source>
</evidence>
<organism evidence="5 6">
    <name type="scientific">Vineibacter terrae</name>
    <dbReference type="NCBI Taxonomy" id="2586908"/>
    <lineage>
        <taxon>Bacteria</taxon>
        <taxon>Pseudomonadati</taxon>
        <taxon>Pseudomonadota</taxon>
        <taxon>Alphaproteobacteria</taxon>
        <taxon>Hyphomicrobiales</taxon>
        <taxon>Vineibacter</taxon>
    </lineage>
</organism>
<evidence type="ECO:0000256" key="3">
    <source>
        <dbReference type="ARBA" id="ARBA00023163"/>
    </source>
</evidence>
<evidence type="ECO:0000259" key="4">
    <source>
        <dbReference type="PROSITE" id="PS50995"/>
    </source>
</evidence>
<dbReference type="InterPro" id="IPR036388">
    <property type="entry name" value="WH-like_DNA-bd_sf"/>
</dbReference>
<dbReference type="Pfam" id="PF12802">
    <property type="entry name" value="MarR_2"/>
    <property type="match status" value="1"/>
</dbReference>
<reference evidence="5 6" key="1">
    <citation type="submission" date="2019-06" db="EMBL/GenBank/DDBJ databases">
        <title>New taxonomy in bacterial strain CC-CFT640, isolated from vineyard.</title>
        <authorList>
            <person name="Lin S.-Y."/>
            <person name="Tsai C.-F."/>
            <person name="Young C.-C."/>
        </authorList>
    </citation>
    <scope>NUCLEOTIDE SEQUENCE [LARGE SCALE GENOMIC DNA]</scope>
    <source>
        <strain evidence="5 6">CC-CFT640</strain>
    </source>
</reference>
<dbReference type="InterPro" id="IPR000835">
    <property type="entry name" value="HTH_MarR-typ"/>
</dbReference>
<evidence type="ECO:0000313" key="6">
    <source>
        <dbReference type="Proteomes" id="UP000321638"/>
    </source>
</evidence>
<dbReference type="PANTHER" id="PTHR42756:SF1">
    <property type="entry name" value="TRANSCRIPTIONAL REPRESSOR OF EMRAB OPERON"/>
    <property type="match status" value="1"/>
</dbReference>
<evidence type="ECO:0000313" key="5">
    <source>
        <dbReference type="EMBL" id="TXL72036.1"/>
    </source>
</evidence>
<proteinExistence type="predicted"/>
<gene>
    <name evidence="5" type="ORF">FHP25_27470</name>
</gene>